<dbReference type="SUPFAM" id="SSF52172">
    <property type="entry name" value="CheY-like"/>
    <property type="match status" value="2"/>
</dbReference>
<evidence type="ECO:0000256" key="1">
    <source>
        <dbReference type="ARBA" id="ARBA00022553"/>
    </source>
</evidence>
<dbReference type="GO" id="GO:0000160">
    <property type="term" value="P:phosphorelay signal transduction system"/>
    <property type="evidence" value="ECO:0007669"/>
    <property type="project" value="InterPro"/>
</dbReference>
<keyword evidence="6" id="KW-1185">Reference proteome</keyword>
<evidence type="ECO:0000256" key="2">
    <source>
        <dbReference type="PROSITE-ProRule" id="PRU00169"/>
    </source>
</evidence>
<dbReference type="Proteomes" id="UP000184603">
    <property type="component" value="Unassembled WGS sequence"/>
</dbReference>
<dbReference type="PANTHER" id="PTHR44591">
    <property type="entry name" value="STRESS RESPONSE REGULATOR PROTEIN 1"/>
    <property type="match status" value="1"/>
</dbReference>
<dbReference type="PROSITE" id="PS50110">
    <property type="entry name" value="RESPONSE_REGULATORY"/>
    <property type="match status" value="2"/>
</dbReference>
<dbReference type="Gene3D" id="3.40.50.2300">
    <property type="match status" value="2"/>
</dbReference>
<dbReference type="STRING" id="1121416.SAMN02745220_03344"/>
<name>A0A1M7YCE9_9BACT</name>
<feature type="domain" description="Response regulatory" evidence="4">
    <location>
        <begin position="514"/>
        <end position="630"/>
    </location>
</feature>
<accession>A0A1M7YCE9</accession>
<feature type="compositionally biased region" description="Polar residues" evidence="3">
    <location>
        <begin position="454"/>
        <end position="464"/>
    </location>
</feature>
<evidence type="ECO:0000313" key="5">
    <source>
        <dbReference type="EMBL" id="SHO50271.1"/>
    </source>
</evidence>
<organism evidence="5 6">
    <name type="scientific">Desulfopila aestuarii DSM 18488</name>
    <dbReference type="NCBI Taxonomy" id="1121416"/>
    <lineage>
        <taxon>Bacteria</taxon>
        <taxon>Pseudomonadati</taxon>
        <taxon>Thermodesulfobacteriota</taxon>
        <taxon>Desulfobulbia</taxon>
        <taxon>Desulfobulbales</taxon>
        <taxon>Desulfocapsaceae</taxon>
        <taxon>Desulfopila</taxon>
    </lineage>
</organism>
<feature type="compositionally biased region" description="Pro residues" evidence="3">
    <location>
        <begin position="502"/>
        <end position="511"/>
    </location>
</feature>
<dbReference type="InterPro" id="IPR050595">
    <property type="entry name" value="Bact_response_regulator"/>
</dbReference>
<reference evidence="5 6" key="1">
    <citation type="submission" date="2016-12" db="EMBL/GenBank/DDBJ databases">
        <authorList>
            <person name="Song W.-J."/>
            <person name="Kurnit D.M."/>
        </authorList>
    </citation>
    <scope>NUCLEOTIDE SEQUENCE [LARGE SCALE GENOMIC DNA]</scope>
    <source>
        <strain evidence="5 6">DSM 18488</strain>
    </source>
</reference>
<dbReference type="EMBL" id="FRFE01000017">
    <property type="protein sequence ID" value="SHO50271.1"/>
    <property type="molecule type" value="Genomic_DNA"/>
</dbReference>
<dbReference type="Gene3D" id="1.25.40.10">
    <property type="entry name" value="Tetratricopeptide repeat domain"/>
    <property type="match status" value="1"/>
</dbReference>
<dbReference type="Pfam" id="PF00072">
    <property type="entry name" value="Response_reg"/>
    <property type="match status" value="2"/>
</dbReference>
<feature type="modified residue" description="4-aspartylphosphate" evidence="2">
    <location>
        <position position="382"/>
    </location>
</feature>
<dbReference type="SUPFAM" id="SSF48452">
    <property type="entry name" value="TPR-like"/>
    <property type="match status" value="1"/>
</dbReference>
<dbReference type="PANTHER" id="PTHR44591:SF3">
    <property type="entry name" value="RESPONSE REGULATORY DOMAIN-CONTAINING PROTEIN"/>
    <property type="match status" value="1"/>
</dbReference>
<feature type="compositionally biased region" description="Low complexity" evidence="3">
    <location>
        <begin position="488"/>
        <end position="501"/>
    </location>
</feature>
<evidence type="ECO:0000256" key="3">
    <source>
        <dbReference type="SAM" id="MobiDB-lite"/>
    </source>
</evidence>
<feature type="domain" description="Response regulatory" evidence="4">
    <location>
        <begin position="333"/>
        <end position="449"/>
    </location>
</feature>
<dbReference type="AlphaFoldDB" id="A0A1M7YCE9"/>
<keyword evidence="1 2" id="KW-0597">Phosphoprotein</keyword>
<dbReference type="InterPro" id="IPR001789">
    <property type="entry name" value="Sig_transdc_resp-reg_receiver"/>
</dbReference>
<feature type="region of interest" description="Disordered" evidence="3">
    <location>
        <begin position="454"/>
        <end position="514"/>
    </location>
</feature>
<dbReference type="SMART" id="SM00448">
    <property type="entry name" value="REC"/>
    <property type="match status" value="2"/>
</dbReference>
<evidence type="ECO:0000313" key="6">
    <source>
        <dbReference type="Proteomes" id="UP000184603"/>
    </source>
</evidence>
<evidence type="ECO:0000259" key="4">
    <source>
        <dbReference type="PROSITE" id="PS50110"/>
    </source>
</evidence>
<proteinExistence type="predicted"/>
<protein>
    <submittedName>
        <fullName evidence="5">Response regulator receiver domain-containing protein</fullName>
    </submittedName>
</protein>
<dbReference type="InterPro" id="IPR011990">
    <property type="entry name" value="TPR-like_helical_dom_sf"/>
</dbReference>
<feature type="modified residue" description="4-aspartylphosphate" evidence="2">
    <location>
        <position position="563"/>
    </location>
</feature>
<gene>
    <name evidence="5" type="ORF">SAMN02745220_03344</name>
</gene>
<dbReference type="InterPro" id="IPR011006">
    <property type="entry name" value="CheY-like_superfamily"/>
</dbReference>
<sequence length="630" mass="70430">MVDNDNNPVQSALLIEQLKSYQHNLESVDITVSKGRHQGIIHVRDGEVLSAHIGILHGNGAILSIVQIQGAEINSVPTQSAVQKTVFITIDQIDRFLKTQRTTSHPAEDLDEEKLLEEAKSLFFRFHYKEAVDRLVAILRHNRFFYPAWLWQSRILTRQDYISRAIDEAYRWGNHDQDVWREARKMRPQLTTSDTQVKRCIFCWSILQAGSSCSHCKASFSISAMQPSKDLKQDEIRFALTCFDQAQRSDPRNSRTAFALALGHFNLKEHHKALGYLESAVQLSPKIPLYSKSLSLLRSIIKAEELRQQPVVSTPAVQTMPAELPVDSSTNPTILMVEDSMTSRKVLSMLLKRHNYTLLEAASGAEAIKAAASSRPCLVLLDVMLPDTNGHDLLAELRNFEHLREVPVIMLTGRHDVRDRLKGIQGGAQEYITKPFNPQKLTELVQSYVKSATEKQTVTQKKSTPPSPPISQKKTKTAATAVNRWATSPVKAPAPEAAKAPSEPPKAPPPGSKSIFIIEDSRTSRKVLAMLLSRNGYHLYEASSGQEALTLAPSIQPDLVLLDVMLPDMTGYTILPQLKQLPHFANLPFIMLTGNKKATDRLKGMLAGSNEYLTKPFDPQKLLSVISNYL</sequence>